<dbReference type="SUPFAM" id="SSF56784">
    <property type="entry name" value="HAD-like"/>
    <property type="match status" value="1"/>
</dbReference>
<comment type="caution">
    <text evidence="1">The sequence shown here is derived from an EMBL/GenBank/DDBJ whole genome shotgun (WGS) entry which is preliminary data.</text>
</comment>
<organism evidence="1 2">
    <name type="scientific">Cysteiniphilum litorale</name>
    <dbReference type="NCBI Taxonomy" id="2056700"/>
    <lineage>
        <taxon>Bacteria</taxon>
        <taxon>Pseudomonadati</taxon>
        <taxon>Pseudomonadota</taxon>
        <taxon>Gammaproteobacteria</taxon>
        <taxon>Thiotrichales</taxon>
        <taxon>Fastidiosibacteraceae</taxon>
        <taxon>Cysteiniphilum</taxon>
    </lineage>
</organism>
<dbReference type="Gene3D" id="1.10.150.240">
    <property type="entry name" value="Putative phosphatase, domain 2"/>
    <property type="match status" value="1"/>
</dbReference>
<dbReference type="EMBL" id="BMJS01000029">
    <property type="protein sequence ID" value="GGG03856.1"/>
    <property type="molecule type" value="Genomic_DNA"/>
</dbReference>
<dbReference type="AlphaFoldDB" id="A0A8J2Z5R7"/>
<dbReference type="InterPro" id="IPR023198">
    <property type="entry name" value="PGP-like_dom2"/>
</dbReference>
<dbReference type="RefSeq" id="WP_170137222.1">
    <property type="nucleotide sequence ID" value="NZ_BMJS01000029.1"/>
</dbReference>
<dbReference type="SFLD" id="SFLDS00003">
    <property type="entry name" value="Haloacid_Dehalogenase"/>
    <property type="match status" value="1"/>
</dbReference>
<reference evidence="1" key="1">
    <citation type="journal article" date="2014" name="Int. J. Syst. Evol. Microbiol.">
        <title>Complete genome sequence of Corynebacterium casei LMG S-19264T (=DSM 44701T), isolated from a smear-ripened cheese.</title>
        <authorList>
            <consortium name="US DOE Joint Genome Institute (JGI-PGF)"/>
            <person name="Walter F."/>
            <person name="Albersmeier A."/>
            <person name="Kalinowski J."/>
            <person name="Ruckert C."/>
        </authorList>
    </citation>
    <scope>NUCLEOTIDE SEQUENCE</scope>
    <source>
        <strain evidence="1">CGMCC 1.15758</strain>
    </source>
</reference>
<dbReference type="SFLD" id="SFLDG01129">
    <property type="entry name" value="C1.5:_HAD__Beta-PGM__Phosphata"/>
    <property type="match status" value="1"/>
</dbReference>
<dbReference type="GO" id="GO:0050308">
    <property type="term" value="F:sugar-phosphatase activity"/>
    <property type="evidence" value="ECO:0007669"/>
    <property type="project" value="TreeGrafter"/>
</dbReference>
<evidence type="ECO:0000313" key="1">
    <source>
        <dbReference type="EMBL" id="GGG03856.1"/>
    </source>
</evidence>
<dbReference type="PANTHER" id="PTHR43481">
    <property type="entry name" value="FRUCTOSE-1-PHOSPHATE PHOSPHATASE"/>
    <property type="match status" value="1"/>
</dbReference>
<dbReference type="InterPro" id="IPR051806">
    <property type="entry name" value="HAD-like_SPP"/>
</dbReference>
<protein>
    <submittedName>
        <fullName evidence="1">Haloacid dehalogenase</fullName>
    </submittedName>
</protein>
<proteinExistence type="predicted"/>
<dbReference type="Pfam" id="PF13419">
    <property type="entry name" value="HAD_2"/>
    <property type="match status" value="1"/>
</dbReference>
<evidence type="ECO:0000313" key="2">
    <source>
        <dbReference type="Proteomes" id="UP000636949"/>
    </source>
</evidence>
<accession>A0A8J2Z5R7</accession>
<dbReference type="InterPro" id="IPR041492">
    <property type="entry name" value="HAD_2"/>
</dbReference>
<dbReference type="Proteomes" id="UP000636949">
    <property type="component" value="Unassembled WGS sequence"/>
</dbReference>
<dbReference type="PANTHER" id="PTHR43481:SF4">
    <property type="entry name" value="GLYCEROL-1-PHOSPHATE PHOSPHOHYDROLASE 1-RELATED"/>
    <property type="match status" value="1"/>
</dbReference>
<name>A0A8J2Z5R7_9GAMM</name>
<dbReference type="CDD" id="cd07505">
    <property type="entry name" value="HAD_BPGM-like"/>
    <property type="match status" value="1"/>
</dbReference>
<dbReference type="InterPro" id="IPR023214">
    <property type="entry name" value="HAD_sf"/>
</dbReference>
<dbReference type="Gene3D" id="3.40.50.1000">
    <property type="entry name" value="HAD superfamily/HAD-like"/>
    <property type="match status" value="1"/>
</dbReference>
<sequence length="194" mass="22280">MIYIHPKTQALIFDCDGTIADTMVIHNEAWHTIAQRYRFNLSPDELAHYNGIPTLQILQMLTTSEDKKRFDLHKMVHEKENLAEEKMDRVIAIQPVLDLINRYHQKLPMVVISGGMRRNVVKTLEALDIASHFEFIITADDDHPTKDTPEAFTLIADRLGVDHDKCHVFEDGKPGLINAVKANMMVTDIRTFYP</sequence>
<keyword evidence="2" id="KW-1185">Reference proteome</keyword>
<dbReference type="InterPro" id="IPR036412">
    <property type="entry name" value="HAD-like_sf"/>
</dbReference>
<reference evidence="1" key="2">
    <citation type="submission" date="2020-09" db="EMBL/GenBank/DDBJ databases">
        <authorList>
            <person name="Sun Q."/>
            <person name="Zhou Y."/>
        </authorList>
    </citation>
    <scope>NUCLEOTIDE SEQUENCE</scope>
    <source>
        <strain evidence="1">CGMCC 1.15758</strain>
    </source>
</reference>
<gene>
    <name evidence="1" type="primary">yqaB</name>
    <name evidence="1" type="ORF">GCM10010995_21630</name>
</gene>